<dbReference type="InterPro" id="IPR000073">
    <property type="entry name" value="AB_hydrolase_1"/>
</dbReference>
<dbReference type="RefSeq" id="WP_150738381.1">
    <property type="nucleotide sequence ID" value="NZ_CABPSP010000006.1"/>
</dbReference>
<dbReference type="OrthoDB" id="7185741at2"/>
<dbReference type="EMBL" id="CABPSP010000006">
    <property type="protein sequence ID" value="VVE66837.1"/>
    <property type="molecule type" value="Genomic_DNA"/>
</dbReference>
<accession>A0A5E5A1A1</accession>
<feature type="transmembrane region" description="Helical" evidence="1">
    <location>
        <begin position="40"/>
        <end position="57"/>
    </location>
</feature>
<organism evidence="3 4">
    <name type="scientific">Pandoraea anapnoica</name>
    <dbReference type="NCBI Taxonomy" id="2508301"/>
    <lineage>
        <taxon>Bacteria</taxon>
        <taxon>Pseudomonadati</taxon>
        <taxon>Pseudomonadota</taxon>
        <taxon>Betaproteobacteria</taxon>
        <taxon>Burkholderiales</taxon>
        <taxon>Burkholderiaceae</taxon>
        <taxon>Pandoraea</taxon>
    </lineage>
</organism>
<proteinExistence type="predicted"/>
<sequence>MRNWIPALLSRDWAGVPIAALILLASLACCLAGAATVGAGLLGIGLLLLAGALYHMVRIASIRAKFAPPGKLVDVGGYRLHVLAEGEVTHLPAIVWMPGAHSGGLALHHLHQLFRGRTRSILIDRAGTGWSDVGPFPRSTALEAQEIVAALENAGERGPFVLAGHSFGGLLVANIARRRPDLVCGLVLLDATHFDFFNYGPACMRPTMMCVVGNLTGLLHLFGIHADLFALVGRWQPDVARLYALVRSRLTDAISMGFEPIEWRASAGFSSASALSELSVSGSARSGFDAHVHDGELDGLPVFVVTPSDPSEMRPGTAQAAQKLRSRMGVDEAGFERYLAIMTAVRRRYLATSTRSEQIFAPAGNGHNFPYESPAFVEDVVDRMLHVAAITLRHV</sequence>
<feature type="domain" description="AB hydrolase-1" evidence="2">
    <location>
        <begin position="94"/>
        <end position="379"/>
    </location>
</feature>
<dbReference type="PROSITE" id="PS51257">
    <property type="entry name" value="PROKAR_LIPOPROTEIN"/>
    <property type="match status" value="1"/>
</dbReference>
<evidence type="ECO:0000259" key="2">
    <source>
        <dbReference type="Pfam" id="PF12697"/>
    </source>
</evidence>
<dbReference type="InterPro" id="IPR029058">
    <property type="entry name" value="AB_hydrolase_fold"/>
</dbReference>
<evidence type="ECO:0000313" key="3">
    <source>
        <dbReference type="EMBL" id="VVE66837.1"/>
    </source>
</evidence>
<dbReference type="Pfam" id="PF12697">
    <property type="entry name" value="Abhydrolase_6"/>
    <property type="match status" value="1"/>
</dbReference>
<keyword evidence="1" id="KW-0812">Transmembrane</keyword>
<dbReference type="SUPFAM" id="SSF53474">
    <property type="entry name" value="alpha/beta-Hydrolases"/>
    <property type="match status" value="1"/>
</dbReference>
<feature type="transmembrane region" description="Helical" evidence="1">
    <location>
        <begin position="12"/>
        <end position="34"/>
    </location>
</feature>
<keyword evidence="1" id="KW-1133">Transmembrane helix</keyword>
<keyword evidence="4" id="KW-1185">Reference proteome</keyword>
<dbReference type="Proteomes" id="UP000383122">
    <property type="component" value="Unassembled WGS sequence"/>
</dbReference>
<gene>
    <name evidence="3" type="ORF">PAN31117_02405</name>
</gene>
<dbReference type="AlphaFoldDB" id="A0A5E5A1A1"/>
<dbReference type="Gene3D" id="3.40.50.1820">
    <property type="entry name" value="alpha/beta hydrolase"/>
    <property type="match status" value="1"/>
</dbReference>
<reference evidence="3 4" key="1">
    <citation type="submission" date="2019-08" db="EMBL/GenBank/DDBJ databases">
        <authorList>
            <person name="Peeters C."/>
        </authorList>
    </citation>
    <scope>NUCLEOTIDE SEQUENCE [LARGE SCALE GENOMIC DNA]</scope>
    <source>
        <strain evidence="3 4">LMG 31117</strain>
    </source>
</reference>
<keyword evidence="1" id="KW-0472">Membrane</keyword>
<name>A0A5E5A1A1_9BURK</name>
<evidence type="ECO:0000256" key="1">
    <source>
        <dbReference type="SAM" id="Phobius"/>
    </source>
</evidence>
<protein>
    <recommendedName>
        <fullName evidence="2">AB hydrolase-1 domain-containing protein</fullName>
    </recommendedName>
</protein>
<evidence type="ECO:0000313" key="4">
    <source>
        <dbReference type="Proteomes" id="UP000383122"/>
    </source>
</evidence>